<reference evidence="3 4" key="1">
    <citation type="submission" date="2013-03" db="EMBL/GenBank/DDBJ databases">
        <title>The Genome Sequence of Capronia epimyces CBS 606.96.</title>
        <authorList>
            <consortium name="The Broad Institute Genomics Platform"/>
            <person name="Cuomo C."/>
            <person name="de Hoog S."/>
            <person name="Gorbushina A."/>
            <person name="Walker B."/>
            <person name="Young S.K."/>
            <person name="Zeng Q."/>
            <person name="Gargeya S."/>
            <person name="Fitzgerald M."/>
            <person name="Haas B."/>
            <person name="Abouelleil A."/>
            <person name="Allen A.W."/>
            <person name="Alvarado L."/>
            <person name="Arachchi H.M."/>
            <person name="Berlin A.M."/>
            <person name="Chapman S.B."/>
            <person name="Gainer-Dewar J."/>
            <person name="Goldberg J."/>
            <person name="Griggs A."/>
            <person name="Gujja S."/>
            <person name="Hansen M."/>
            <person name="Howarth C."/>
            <person name="Imamovic A."/>
            <person name="Ireland A."/>
            <person name="Larimer J."/>
            <person name="McCowan C."/>
            <person name="Murphy C."/>
            <person name="Pearson M."/>
            <person name="Poon T.W."/>
            <person name="Priest M."/>
            <person name="Roberts A."/>
            <person name="Saif S."/>
            <person name="Shea T."/>
            <person name="Sisk P."/>
            <person name="Sykes S."/>
            <person name="Wortman J."/>
            <person name="Nusbaum C."/>
            <person name="Birren B."/>
        </authorList>
    </citation>
    <scope>NUCLEOTIDE SEQUENCE [LARGE SCALE GENOMIC DNA]</scope>
    <source>
        <strain evidence="3 4">CBS 606.96</strain>
    </source>
</reference>
<evidence type="ECO:0000259" key="2">
    <source>
        <dbReference type="Pfam" id="PF25545"/>
    </source>
</evidence>
<protein>
    <recommendedName>
        <fullName evidence="2">DUF7924 domain-containing protein</fullName>
    </recommendedName>
</protein>
<dbReference type="eggNOG" id="ENOG502SJYB">
    <property type="taxonomic scope" value="Eukaryota"/>
</dbReference>
<dbReference type="RefSeq" id="XP_007732014.1">
    <property type="nucleotide sequence ID" value="XM_007733824.1"/>
</dbReference>
<comment type="caution">
    <text evidence="3">The sequence shown here is derived from an EMBL/GenBank/DDBJ whole genome shotgun (WGS) entry which is preliminary data.</text>
</comment>
<evidence type="ECO:0000313" key="3">
    <source>
        <dbReference type="EMBL" id="EXJ86735.1"/>
    </source>
</evidence>
<dbReference type="InterPro" id="IPR057684">
    <property type="entry name" value="DUF7924"/>
</dbReference>
<keyword evidence="4" id="KW-1185">Reference proteome</keyword>
<dbReference type="Proteomes" id="UP000019478">
    <property type="component" value="Unassembled WGS sequence"/>
</dbReference>
<sequence length="357" mass="39165">MGTRPLNQEIWAVYKMPCAFLGHLFPHPDLPMLHTESLKKMARRAGDDASIRAEIMSIIAGEGRKQHCYASDRLFDHMAPLADDLPTPKPELYDGALPQQIDRRVRRDLGKHIVPCNNGSLPAAPNFNNTSLPIVPNFFIEGKSEGGRADVAKRQACHDGAVGARAMHSLQNYLSAEPTYDGNAYSYSSTYYQSTATLQLYAHHLTAPEAPGEPPEYHMTQLGAYAMTNNIATFRQGARGFRHLRDRAKIHRDAFIDHANLVATARGAPGGTASTTSTNRNSRTSLSVLQEDEDDGRTSLSALQEDESESESESDTSTDELAAEDTDTTAKHTRHATGEKSRLASIPTREAAEQTFS</sequence>
<feature type="domain" description="DUF7924" evidence="2">
    <location>
        <begin position="80"/>
        <end position="230"/>
    </location>
</feature>
<name>W9YAP9_9EURO</name>
<organism evidence="3 4">
    <name type="scientific">Capronia epimyces CBS 606.96</name>
    <dbReference type="NCBI Taxonomy" id="1182542"/>
    <lineage>
        <taxon>Eukaryota</taxon>
        <taxon>Fungi</taxon>
        <taxon>Dikarya</taxon>
        <taxon>Ascomycota</taxon>
        <taxon>Pezizomycotina</taxon>
        <taxon>Eurotiomycetes</taxon>
        <taxon>Chaetothyriomycetidae</taxon>
        <taxon>Chaetothyriales</taxon>
        <taxon>Herpotrichiellaceae</taxon>
        <taxon>Capronia</taxon>
    </lineage>
</organism>
<dbReference type="EMBL" id="AMGY01000003">
    <property type="protein sequence ID" value="EXJ86735.1"/>
    <property type="molecule type" value="Genomic_DNA"/>
</dbReference>
<feature type="compositionally biased region" description="Low complexity" evidence="1">
    <location>
        <begin position="266"/>
        <end position="285"/>
    </location>
</feature>
<feature type="compositionally biased region" description="Acidic residues" evidence="1">
    <location>
        <begin position="304"/>
        <end position="327"/>
    </location>
</feature>
<evidence type="ECO:0000313" key="4">
    <source>
        <dbReference type="Proteomes" id="UP000019478"/>
    </source>
</evidence>
<dbReference type="Pfam" id="PF25545">
    <property type="entry name" value="DUF7924"/>
    <property type="match status" value="1"/>
</dbReference>
<feature type="region of interest" description="Disordered" evidence="1">
    <location>
        <begin position="266"/>
        <end position="357"/>
    </location>
</feature>
<proteinExistence type="predicted"/>
<dbReference type="AlphaFoldDB" id="W9YAP9"/>
<dbReference type="GeneID" id="19167814"/>
<dbReference type="STRING" id="1182542.W9YAP9"/>
<accession>W9YAP9</accession>
<dbReference type="HOGENOM" id="CLU_776116_0_0_1"/>
<evidence type="ECO:0000256" key="1">
    <source>
        <dbReference type="SAM" id="MobiDB-lite"/>
    </source>
</evidence>
<dbReference type="OrthoDB" id="5393196at2759"/>
<gene>
    <name evidence="3" type="ORF">A1O3_03689</name>
</gene>